<gene>
    <name evidence="4" type="ORF">H6A31_06080</name>
</gene>
<feature type="chain" id="PRO_5047014837" evidence="2">
    <location>
        <begin position="18"/>
        <end position="227"/>
    </location>
</feature>
<dbReference type="InterPro" id="IPR039567">
    <property type="entry name" value="Gly-zipper"/>
</dbReference>
<feature type="domain" description="Glycine zipper" evidence="3">
    <location>
        <begin position="35"/>
        <end position="80"/>
    </location>
</feature>
<comment type="caution">
    <text evidence="4">The sequence shown here is derived from an EMBL/GenBank/DDBJ whole genome shotgun (WGS) entry which is preliminary data.</text>
</comment>
<keyword evidence="2" id="KW-0732">Signal</keyword>
<evidence type="ECO:0000256" key="1">
    <source>
        <dbReference type="SAM" id="MobiDB-lite"/>
    </source>
</evidence>
<feature type="region of interest" description="Disordered" evidence="1">
    <location>
        <begin position="81"/>
        <end position="101"/>
    </location>
</feature>
<keyword evidence="5" id="KW-1185">Reference proteome</keyword>
<reference evidence="4 5" key="1">
    <citation type="journal article" date="2021" name="Sci. Rep.">
        <title>The distribution of antibiotic resistance genes in chicken gut microbiota commensals.</title>
        <authorList>
            <person name="Juricova H."/>
            <person name="Matiasovicova J."/>
            <person name="Kubasova T."/>
            <person name="Cejkova D."/>
            <person name="Rychlik I."/>
        </authorList>
    </citation>
    <scope>NUCLEOTIDE SEQUENCE [LARGE SCALE GENOMIC DNA]</scope>
    <source>
        <strain evidence="4 5">An801</strain>
    </source>
</reference>
<proteinExistence type="predicted"/>
<name>A0ABS2EVG6_9BACE</name>
<dbReference type="RefSeq" id="WP_204475474.1">
    <property type="nucleotide sequence ID" value="NZ_JACJJW010000012.1"/>
</dbReference>
<organism evidence="4 5">
    <name type="scientific">Bacteroides mediterraneensis</name>
    <dbReference type="NCBI Taxonomy" id="1841856"/>
    <lineage>
        <taxon>Bacteria</taxon>
        <taxon>Pseudomonadati</taxon>
        <taxon>Bacteroidota</taxon>
        <taxon>Bacteroidia</taxon>
        <taxon>Bacteroidales</taxon>
        <taxon>Bacteroidaceae</taxon>
        <taxon>Bacteroides</taxon>
    </lineage>
</organism>
<evidence type="ECO:0000313" key="4">
    <source>
        <dbReference type="EMBL" id="MBM6758250.1"/>
    </source>
</evidence>
<dbReference type="EMBL" id="JACJJW010000012">
    <property type="protein sequence ID" value="MBM6758250.1"/>
    <property type="molecule type" value="Genomic_DNA"/>
</dbReference>
<sequence>MKRIVLLLLGVSLLASGCGTTQPARTGAIVSGAAIGSNVGGAIGGLVGDSRHGWRGSYRGSAIGSIIGTLAGAAIGGALTAPKNREENRPQDYPPARPADPVYAEPYESSSALSALHIRNLRFIDDNRDHVLNAGESSKIIFEIINEGNETAYSVIPHVSEISGAKQIHISPSILVEQILPGNGVKYTATVSVGKRVKNSTATFRVAVTDTRGQIYDYQEFTLETAR</sequence>
<dbReference type="PROSITE" id="PS51257">
    <property type="entry name" value="PROKAR_LIPOPROTEIN"/>
    <property type="match status" value="1"/>
</dbReference>
<dbReference type="Pfam" id="PF13488">
    <property type="entry name" value="Gly-zipper_Omp"/>
    <property type="match status" value="1"/>
</dbReference>
<dbReference type="Proteomes" id="UP000703295">
    <property type="component" value="Unassembled WGS sequence"/>
</dbReference>
<accession>A0ABS2EVG6</accession>
<feature type="signal peptide" evidence="2">
    <location>
        <begin position="1"/>
        <end position="17"/>
    </location>
</feature>
<evidence type="ECO:0000256" key="2">
    <source>
        <dbReference type="SAM" id="SignalP"/>
    </source>
</evidence>
<evidence type="ECO:0000259" key="3">
    <source>
        <dbReference type="Pfam" id="PF13488"/>
    </source>
</evidence>
<protein>
    <submittedName>
        <fullName evidence="4">Glycine zipper family protein</fullName>
    </submittedName>
</protein>
<evidence type="ECO:0000313" key="5">
    <source>
        <dbReference type="Proteomes" id="UP000703295"/>
    </source>
</evidence>